<feature type="domain" description="Glutathionylspermidine synthase pre-ATP-grasp-like" evidence="6">
    <location>
        <begin position="13"/>
        <end position="397"/>
    </location>
</feature>
<organism evidence="7 8">
    <name type="scientific">Exiguobacterium aestuarii</name>
    <dbReference type="NCBI Taxonomy" id="273527"/>
    <lineage>
        <taxon>Bacteria</taxon>
        <taxon>Bacillati</taxon>
        <taxon>Bacillota</taxon>
        <taxon>Bacilli</taxon>
        <taxon>Bacillales</taxon>
        <taxon>Bacillales Family XII. Incertae Sedis</taxon>
        <taxon>Exiguobacterium</taxon>
    </lineage>
</organism>
<dbReference type="EMBL" id="JBHTCE010000001">
    <property type="protein sequence ID" value="MFC7388685.1"/>
    <property type="molecule type" value="Genomic_DNA"/>
</dbReference>
<dbReference type="Proteomes" id="UP001596439">
    <property type="component" value="Unassembled WGS sequence"/>
</dbReference>
<keyword evidence="1" id="KW-0436">Ligase</keyword>
<reference evidence="8" key="1">
    <citation type="journal article" date="2019" name="Int. J. Syst. Evol. Microbiol.">
        <title>The Global Catalogue of Microorganisms (GCM) 10K type strain sequencing project: providing services to taxonomists for standard genome sequencing and annotation.</title>
        <authorList>
            <consortium name="The Broad Institute Genomics Platform"/>
            <consortium name="The Broad Institute Genome Sequencing Center for Infectious Disease"/>
            <person name="Wu L."/>
            <person name="Ma J."/>
        </authorList>
    </citation>
    <scope>NUCLEOTIDE SEQUENCE [LARGE SCALE GENOMIC DNA]</scope>
    <source>
        <strain evidence="8">CCUG 55590</strain>
    </source>
</reference>
<evidence type="ECO:0000256" key="4">
    <source>
        <dbReference type="ARBA" id="ARBA00022840"/>
    </source>
</evidence>
<keyword evidence="3" id="KW-0547">Nucleotide-binding</keyword>
<keyword evidence="4" id="KW-0067">ATP-binding</keyword>
<proteinExistence type="predicted"/>
<dbReference type="SUPFAM" id="SSF52440">
    <property type="entry name" value="PreATP-grasp domain"/>
    <property type="match status" value="1"/>
</dbReference>
<dbReference type="Pfam" id="PF03738">
    <property type="entry name" value="GSP_synth"/>
    <property type="match status" value="1"/>
</dbReference>
<evidence type="ECO:0000313" key="8">
    <source>
        <dbReference type="Proteomes" id="UP001596439"/>
    </source>
</evidence>
<dbReference type="InterPro" id="IPR005494">
    <property type="entry name" value="GSPS_pre-ATP-grasp-like_dom"/>
</dbReference>
<comment type="caution">
    <text evidence="7">The sequence shown here is derived from an EMBL/GenBank/DDBJ whole genome shotgun (WGS) entry which is preliminary data.</text>
</comment>
<evidence type="ECO:0000256" key="1">
    <source>
        <dbReference type="ARBA" id="ARBA00022598"/>
    </source>
</evidence>
<evidence type="ECO:0000259" key="6">
    <source>
        <dbReference type="Pfam" id="PF03738"/>
    </source>
</evidence>
<sequence>MTRDELYSQIPYFWPDLNDEEYALYDCFEMTASQVASVREATEAVDSIFRKTNQLLRTLPDETLRLLGYPEASLPFLREKTMPQETIIGRYDWIMKDGQLKLMEFNADTPTFIKELFDVNGVVASEFGLLDPNREATAQLKTELRKAIVAAWQRLSREGTPKIVFTAHDDNIEDKWTARFLQETLDLPSEFVPLHALLVDEDGVYTPSGERIDILYRQTYPIEHLVDDRAADGDLIGIRLLELNLQKHVSLLNPLSAFLMQSKGVQALIWELYETETLFDEAERDIIGTYFLPTYLEDTPFLGEADYVKKPAFGREGDSVILYTKDGQPFHREALQTYAEETAVYQQFIELPTRMTMTVKGRIETHYMIGCFCLNGHSSALGVRAGSMITNNQSYYLAVGTPTQKETNS</sequence>
<name>A0ABW2PL32_9BACL</name>
<evidence type="ECO:0000256" key="5">
    <source>
        <dbReference type="ARBA" id="ARBA00022842"/>
    </source>
</evidence>
<accession>A0ABW2PL32</accession>
<keyword evidence="2" id="KW-0479">Metal-binding</keyword>
<gene>
    <name evidence="7" type="ORF">ACFQO8_00940</name>
</gene>
<protein>
    <submittedName>
        <fullName evidence="7">Glutathionylspermidine synthase family protein</fullName>
    </submittedName>
</protein>
<keyword evidence="8" id="KW-1185">Reference proteome</keyword>
<dbReference type="InterPro" id="IPR016185">
    <property type="entry name" value="PreATP-grasp_dom_sf"/>
</dbReference>
<dbReference type="RefSeq" id="WP_214786140.1">
    <property type="nucleotide sequence ID" value="NZ_JANIEL010000003.1"/>
</dbReference>
<evidence type="ECO:0000256" key="2">
    <source>
        <dbReference type="ARBA" id="ARBA00022723"/>
    </source>
</evidence>
<dbReference type="SUPFAM" id="SSF56059">
    <property type="entry name" value="Glutathione synthetase ATP-binding domain-like"/>
    <property type="match status" value="1"/>
</dbReference>
<keyword evidence="5" id="KW-0460">Magnesium</keyword>
<dbReference type="Gene3D" id="3.30.1490.330">
    <property type="match status" value="1"/>
</dbReference>
<evidence type="ECO:0000256" key="3">
    <source>
        <dbReference type="ARBA" id="ARBA00022741"/>
    </source>
</evidence>
<evidence type="ECO:0000313" key="7">
    <source>
        <dbReference type="EMBL" id="MFC7388685.1"/>
    </source>
</evidence>